<evidence type="ECO:0000313" key="3">
    <source>
        <dbReference type="Proteomes" id="UP001491310"/>
    </source>
</evidence>
<feature type="transmembrane region" description="Helical" evidence="1">
    <location>
        <begin position="250"/>
        <end position="268"/>
    </location>
</feature>
<keyword evidence="1" id="KW-0472">Membrane</keyword>
<evidence type="ECO:0000313" key="2">
    <source>
        <dbReference type="EMBL" id="KAK9918885.1"/>
    </source>
</evidence>
<proteinExistence type="predicted"/>
<evidence type="ECO:0000256" key="1">
    <source>
        <dbReference type="SAM" id="Phobius"/>
    </source>
</evidence>
<dbReference type="EMBL" id="JALJOT010000001">
    <property type="protein sequence ID" value="KAK9918885.1"/>
    <property type="molecule type" value="Genomic_DNA"/>
</dbReference>
<gene>
    <name evidence="2" type="ORF">WJX75_007829</name>
</gene>
<organism evidence="2 3">
    <name type="scientific">Coccomyxa subellipsoidea</name>
    <dbReference type="NCBI Taxonomy" id="248742"/>
    <lineage>
        <taxon>Eukaryota</taxon>
        <taxon>Viridiplantae</taxon>
        <taxon>Chlorophyta</taxon>
        <taxon>core chlorophytes</taxon>
        <taxon>Trebouxiophyceae</taxon>
        <taxon>Trebouxiophyceae incertae sedis</taxon>
        <taxon>Coccomyxaceae</taxon>
        <taxon>Coccomyxa</taxon>
    </lineage>
</organism>
<feature type="transmembrane region" description="Helical" evidence="1">
    <location>
        <begin position="98"/>
        <end position="114"/>
    </location>
</feature>
<feature type="transmembrane region" description="Helical" evidence="1">
    <location>
        <begin position="120"/>
        <end position="144"/>
    </location>
</feature>
<comment type="caution">
    <text evidence="2">The sequence shown here is derived from an EMBL/GenBank/DDBJ whole genome shotgun (WGS) entry which is preliminary data.</text>
</comment>
<name>A0ABR2Z4J5_9CHLO</name>
<feature type="transmembrane region" description="Helical" evidence="1">
    <location>
        <begin position="173"/>
        <end position="193"/>
    </location>
</feature>
<dbReference type="Proteomes" id="UP001491310">
    <property type="component" value="Unassembled WGS sequence"/>
</dbReference>
<sequence length="295" mass="31647">MTLIAVKQGRCSVFGQDHFTRSTPKAHYAATFVPFKPAYTRSALAKHELNSRTQHSISRVQTCRSLQRATLLPITATFWVLKGAAEHNRLGSNTYRRLNLGLMAWAAINLALLASETSALTSWCFSVQVAFYAATAVVGGYAWASSSGFAPTGRQVIDGFLGDVQALFNNKTFLSGLLALLSVAAVAVGSLILNQPLTYFHPSEFRLGAGWLGKMAMRSYAANVLFAAVVMTTLKDALDRGRHTASTFKILAKAAVATAVAEIAIFASTGCTSGIIREVVFGGIMTSYLLKPKTP</sequence>
<reference evidence="2 3" key="1">
    <citation type="journal article" date="2024" name="Nat. Commun.">
        <title>Phylogenomics reveals the evolutionary origins of lichenization in chlorophyte algae.</title>
        <authorList>
            <person name="Puginier C."/>
            <person name="Libourel C."/>
            <person name="Otte J."/>
            <person name="Skaloud P."/>
            <person name="Haon M."/>
            <person name="Grisel S."/>
            <person name="Petersen M."/>
            <person name="Berrin J.G."/>
            <person name="Delaux P.M."/>
            <person name="Dal Grande F."/>
            <person name="Keller J."/>
        </authorList>
    </citation>
    <scope>NUCLEOTIDE SEQUENCE [LARGE SCALE GENOMIC DNA]</scope>
    <source>
        <strain evidence="2 3">SAG 216-7</strain>
    </source>
</reference>
<protein>
    <submittedName>
        <fullName evidence="2">Uncharacterized protein</fullName>
    </submittedName>
</protein>
<keyword evidence="1" id="KW-0812">Transmembrane</keyword>
<keyword evidence="1" id="KW-1133">Transmembrane helix</keyword>
<accession>A0ABR2Z4J5</accession>
<feature type="transmembrane region" description="Helical" evidence="1">
    <location>
        <begin position="220"/>
        <end position="238"/>
    </location>
</feature>
<keyword evidence="3" id="KW-1185">Reference proteome</keyword>